<protein>
    <submittedName>
        <fullName evidence="7">IL-15 receptor alpha chain</fullName>
    </submittedName>
    <submittedName>
        <fullName evidence="8">Interleukin 15 receptor subunit alpha</fullName>
    </submittedName>
    <submittedName>
        <fullName evidence="10">Interleukin-15 receptor subunit alpha isoform 1 precursor</fullName>
    </submittedName>
</protein>
<dbReference type="Gene3D" id="2.20.28.230">
    <property type="match status" value="1"/>
</dbReference>
<dbReference type="Bgee" id="ENSDARG00000069311">
    <property type="expression patterns" value="Expressed in pharyngeal gill and 16 other cell types or tissues"/>
</dbReference>
<name>A3R4U5_DANRE</name>
<sequence>MYMLVILIFVTSAYQHNIARASDLCGPPKKALNTEPVTGNYSLNSSIRIQCVAGYVRKVGTSNLIRCLKEHDKDKPSWTSALPLVCIPDPKNKKAPRPDHQFTSSTTEINTPTISGTSTSITATGYITLPTTTNEVFTTKARTTNQPTLMSTTKEAEPITSTNAITASSIASSIATRQFKSTTSPQTQSSSFTTTTGISLSVKTTANMTANSKVEPSFARSKSTIGGVTSIFILCLAATLFILWWRSRRRDYTNVIVLQLTNQDAVYSDIPVSVIAPNPNNASIDSTAVIGTNHPQADSVQDSDSIHL</sequence>
<reference evidence="8" key="2">
    <citation type="submission" date="2012-02" db="UniProtKB">
        <authorList>
            <consortium name="Ensembl"/>
        </authorList>
    </citation>
    <scope>IDENTIFICATION</scope>
    <source>
        <strain evidence="8">Tuebingen</strain>
    </source>
</reference>
<dbReference type="GeneTree" id="ENSGT00390000000121"/>
<accession>A0A8M1NCN1</accession>
<dbReference type="AGR" id="ZFIN:ZDB-GENE-081022-191"/>
<dbReference type="InterPro" id="IPR042372">
    <property type="entry name" value="IL15RA"/>
</dbReference>
<reference evidence="10" key="7">
    <citation type="submission" date="2025-04" db="UniProtKB">
        <authorList>
            <consortium name="RefSeq"/>
        </authorList>
    </citation>
    <scope>IDENTIFICATION</scope>
</reference>
<evidence type="ECO:0000256" key="3">
    <source>
        <dbReference type="SAM" id="MobiDB-lite"/>
    </source>
</evidence>
<dbReference type="Ensembl" id="ENSDART00000113663.3">
    <property type="protein sequence ID" value="ENSDARP00000099117.1"/>
    <property type="gene ID" value="ENSDARG00000069311.7"/>
</dbReference>
<dbReference type="EMBL" id="EF143578">
    <property type="protein sequence ID" value="ABM46989.1"/>
    <property type="molecule type" value="mRNA"/>
</dbReference>
<dbReference type="PANTHER" id="PTHR15060">
    <property type="entry name" value="INTERLEUKIN-15 RECEPTOR SUBUNIT ALPHA"/>
    <property type="match status" value="1"/>
</dbReference>
<keyword evidence="4" id="KW-1133">Transmembrane helix</keyword>
<dbReference type="STRING" id="7955.ENSDARP00000099117"/>
<dbReference type="KEGG" id="dre:100192216"/>
<dbReference type="InterPro" id="IPR035976">
    <property type="entry name" value="Sushi/SCR/CCP_sf"/>
</dbReference>
<dbReference type="ExpressionAtlas" id="A3R4U5">
    <property type="expression patterns" value="differential"/>
</dbReference>
<dbReference type="Proteomes" id="UP000000437">
    <property type="component" value="Chromosome 4"/>
</dbReference>
<gene>
    <name evidence="8 10 11" type="primary">il15ra</name>
    <name evidence="7" type="synonym">IL-15RA</name>
    <name evidence="10" type="synonym">il-15ra</name>
    <name evidence="10" type="synonym">zgc:195175</name>
</gene>
<feature type="region of interest" description="Disordered" evidence="3">
    <location>
        <begin position="89"/>
        <end position="115"/>
    </location>
</feature>
<dbReference type="HOGENOM" id="CLU_080187_0_0_1"/>
<evidence type="ECO:0000313" key="11">
    <source>
        <dbReference type="ZFIN" id="ZDB-GENE-081022-191"/>
    </source>
</evidence>
<dbReference type="CTD" id="3601"/>
<evidence type="ECO:0000256" key="4">
    <source>
        <dbReference type="SAM" id="Phobius"/>
    </source>
</evidence>
<dbReference type="Pfam" id="PF00084">
    <property type="entry name" value="Sushi"/>
    <property type="match status" value="1"/>
</dbReference>
<comment type="caution">
    <text evidence="2">Lacks conserved residue(s) required for the propagation of feature annotation.</text>
</comment>
<reference evidence="7" key="1">
    <citation type="submission" date="2006-11" db="EMBL/GenBank/DDBJ databases">
        <title>Identification and characterization of a putative CD25 molecule from teleost fish.</title>
        <authorList>
            <person name="Shao J."/>
            <person name="Fang W."/>
            <person name="Xiang L."/>
        </authorList>
    </citation>
    <scope>NUCLEOTIDE SEQUENCE</scope>
</reference>
<dbReference type="AlphaFoldDB" id="A3R4U5"/>
<reference evidence="8 9" key="3">
    <citation type="journal article" date="2013" name="Nature">
        <title>The zebrafish reference genome sequence and its relationship to the human genome.</title>
        <authorList>
            <consortium name="Genome Reference Consortium Zebrafish"/>
            <person name="Howe K."/>
            <person name="Clark M.D."/>
            <person name="Torroja C.F."/>
            <person name="Torrance J."/>
            <person name="Berthelot C."/>
            <person name="Muffato M."/>
            <person name="Collins J.E."/>
            <person name="Humphray S."/>
            <person name="McLaren K."/>
            <person name="Matthews L."/>
            <person name="McLaren S."/>
            <person name="Sealy I."/>
            <person name="Caccamo M."/>
            <person name="Churcher C."/>
            <person name="Scott C."/>
            <person name="Barrett J.C."/>
            <person name="Koch R."/>
            <person name="Rauch G.J."/>
            <person name="White S."/>
            <person name="Chow W."/>
            <person name="Kilian B."/>
            <person name="Quintais L.T."/>
            <person name="Guerra-Assuncao J.A."/>
            <person name="Zhou Y."/>
            <person name="Gu Y."/>
            <person name="Yen J."/>
            <person name="Vogel J.H."/>
            <person name="Eyre T."/>
            <person name="Redmond S."/>
            <person name="Banerjee R."/>
            <person name="Chi J."/>
            <person name="Fu B."/>
            <person name="Langley E."/>
            <person name="Maguire S.F."/>
            <person name="Laird G.K."/>
            <person name="Lloyd D."/>
            <person name="Kenyon E."/>
            <person name="Donaldson S."/>
            <person name="Sehra H."/>
            <person name="Almeida-King J."/>
            <person name="Loveland J."/>
            <person name="Trevanion S."/>
            <person name="Jones M."/>
            <person name="Quail M."/>
            <person name="Willey D."/>
            <person name="Hunt A."/>
            <person name="Burton J."/>
            <person name="Sims S."/>
            <person name="McLay K."/>
            <person name="Plumb B."/>
            <person name="Davis J."/>
            <person name="Clee C."/>
            <person name="Oliver K."/>
            <person name="Clark R."/>
            <person name="Riddle C."/>
            <person name="Elliot D."/>
            <person name="Eliott D."/>
            <person name="Threadgold G."/>
            <person name="Harden G."/>
            <person name="Ware D."/>
            <person name="Begum S."/>
            <person name="Mortimore B."/>
            <person name="Mortimer B."/>
            <person name="Kerry G."/>
            <person name="Heath P."/>
            <person name="Phillimore B."/>
            <person name="Tracey A."/>
            <person name="Corby N."/>
            <person name="Dunn M."/>
            <person name="Johnson C."/>
            <person name="Wood J."/>
            <person name="Clark S."/>
            <person name="Pelan S."/>
            <person name="Griffiths G."/>
            <person name="Smith M."/>
            <person name="Glithero R."/>
            <person name="Howden P."/>
            <person name="Barker N."/>
            <person name="Lloyd C."/>
            <person name="Stevens C."/>
            <person name="Harley J."/>
            <person name="Holt K."/>
            <person name="Panagiotidis G."/>
            <person name="Lovell J."/>
            <person name="Beasley H."/>
            <person name="Henderson C."/>
            <person name="Gordon D."/>
            <person name="Auger K."/>
            <person name="Wright D."/>
            <person name="Collins J."/>
            <person name="Raisen C."/>
            <person name="Dyer L."/>
            <person name="Leung K."/>
            <person name="Robertson L."/>
            <person name="Ambridge K."/>
            <person name="Leongamornlert D."/>
            <person name="McGuire S."/>
            <person name="Gilderthorp R."/>
            <person name="Griffiths C."/>
            <person name="Manthravadi D."/>
            <person name="Nichol S."/>
            <person name="Barker G."/>
            <person name="Whitehead S."/>
            <person name="Kay M."/>
            <person name="Brown J."/>
            <person name="Murnane C."/>
            <person name="Gray E."/>
            <person name="Humphries M."/>
            <person name="Sycamore N."/>
            <person name="Barker D."/>
            <person name="Saunders D."/>
            <person name="Wallis J."/>
            <person name="Babbage A."/>
            <person name="Hammond S."/>
            <person name="Mashreghi-Mohammadi M."/>
            <person name="Barr L."/>
            <person name="Martin S."/>
            <person name="Wray P."/>
            <person name="Ellington A."/>
            <person name="Matthews N."/>
            <person name="Ellwood M."/>
            <person name="Woodmansey R."/>
            <person name="Clark G."/>
            <person name="Cooper J."/>
            <person name="Cooper J."/>
            <person name="Tromans A."/>
            <person name="Grafham D."/>
            <person name="Skuce C."/>
            <person name="Pandian R."/>
            <person name="Andrews R."/>
            <person name="Harrison E."/>
            <person name="Kimberley A."/>
            <person name="Garnett J."/>
            <person name="Fosker N."/>
            <person name="Hall R."/>
            <person name="Garner P."/>
            <person name="Kelly D."/>
            <person name="Bird C."/>
            <person name="Palmer S."/>
            <person name="Gehring I."/>
            <person name="Berger A."/>
            <person name="Dooley C.M."/>
            <person name="Ersan-Urun Z."/>
            <person name="Eser C."/>
            <person name="Geiger H."/>
            <person name="Geisler M."/>
            <person name="Karotki L."/>
            <person name="Kirn A."/>
            <person name="Konantz J."/>
            <person name="Konantz M."/>
            <person name="Oberlander M."/>
            <person name="Rudolph-Geiger S."/>
            <person name="Teucke M."/>
            <person name="Lanz C."/>
            <person name="Raddatz G."/>
            <person name="Osoegawa K."/>
            <person name="Zhu B."/>
            <person name="Rapp A."/>
            <person name="Widaa S."/>
            <person name="Langford C."/>
            <person name="Yang F."/>
            <person name="Schuster S.C."/>
            <person name="Carter N.P."/>
            <person name="Harrow J."/>
            <person name="Ning Z."/>
            <person name="Herrero J."/>
            <person name="Searle S.M."/>
            <person name="Enright A."/>
            <person name="Geisler R."/>
            <person name="Plasterk R.H."/>
            <person name="Lee C."/>
            <person name="Westerfield M."/>
            <person name="de Jong P.J."/>
            <person name="Zon L.I."/>
            <person name="Postlethwait J.H."/>
            <person name="Nusslein-Volhard C."/>
            <person name="Hubbard T.J."/>
            <person name="Roest Crollius H."/>
            <person name="Rogers J."/>
            <person name="Stemple D.L."/>
        </authorList>
    </citation>
    <scope>NUCLEOTIDE SEQUENCE [LARGE SCALE GENOMIC DNA]</scope>
    <source>
        <strain evidence="8">Tuebingen</strain>
    </source>
</reference>
<keyword evidence="2" id="KW-0768">Sushi</keyword>
<keyword evidence="7 10" id="KW-0675">Receptor</keyword>
<organism evidence="7">
    <name type="scientific">Danio rerio</name>
    <name type="common">Zebrafish</name>
    <name type="synonym">Brachydanio rerio</name>
    <dbReference type="NCBI Taxonomy" id="7955"/>
    <lineage>
        <taxon>Eukaryota</taxon>
        <taxon>Metazoa</taxon>
        <taxon>Chordata</taxon>
        <taxon>Craniata</taxon>
        <taxon>Vertebrata</taxon>
        <taxon>Euteleostomi</taxon>
        <taxon>Actinopterygii</taxon>
        <taxon>Neopterygii</taxon>
        <taxon>Teleostei</taxon>
        <taxon>Ostariophysi</taxon>
        <taxon>Cypriniformes</taxon>
        <taxon>Danionidae</taxon>
        <taxon>Danioninae</taxon>
        <taxon>Danio</taxon>
    </lineage>
</organism>
<feature type="signal peptide" evidence="5">
    <location>
        <begin position="1"/>
        <end position="15"/>
    </location>
</feature>
<reference evidence="10" key="6">
    <citation type="journal article" date="2019" name="Proc. Natl. Acad. Sci. U.S.A.">
        <title>Evolutionary transition from degenerate to nonredundant cytokine signaling networks supporting intrathymic T cell development.</title>
        <authorList>
            <person name="Lawir D.F."/>
            <person name="Hess I."/>
            <person name="Sikora K."/>
            <person name="Iwanami N."/>
            <person name="Siamishi I."/>
            <person name="Schorpp M."/>
            <person name="Boehm T."/>
        </authorList>
    </citation>
    <scope>NUCLEOTIDE SEQUENCE</scope>
</reference>
<keyword evidence="9" id="KW-1185">Reference proteome</keyword>
<evidence type="ECO:0000313" key="8">
    <source>
        <dbReference type="Ensembl" id="ENSDARP00000099117"/>
    </source>
</evidence>
<keyword evidence="5 10" id="KW-0732">Signal</keyword>
<feature type="domain" description="Sushi" evidence="6">
    <location>
        <begin position="23"/>
        <end position="88"/>
    </location>
</feature>
<dbReference type="SMR" id="A3R4U5"/>
<dbReference type="Reactome" id="R-DRE-8983432">
    <property type="pathway name" value="Interleukin-15 signaling"/>
</dbReference>
<dbReference type="PaxDb" id="7955-ENSDARP00000099117"/>
<evidence type="ECO:0000313" key="10">
    <source>
        <dbReference type="RefSeq" id="NP_001077053.1"/>
    </source>
</evidence>
<feature type="transmembrane region" description="Helical" evidence="4">
    <location>
        <begin position="225"/>
        <end position="245"/>
    </location>
</feature>
<evidence type="ECO:0000256" key="1">
    <source>
        <dbReference type="ARBA" id="ARBA00023157"/>
    </source>
</evidence>
<reference evidence="10" key="4">
    <citation type="journal article" date="2016" name="BMC Genomics">
        <title>Gene evolution and gene expression after whole genome duplication in fish: the PhyloFish database.</title>
        <authorList>
            <person name="Pasquier J."/>
            <person name="Cabau C."/>
            <person name="Nguyen T."/>
            <person name="Jouanno E."/>
            <person name="Severac D."/>
            <person name="Braasch I."/>
            <person name="Journot L."/>
            <person name="Pontarotti P."/>
            <person name="Klopp C."/>
            <person name="Postlethwait J.H."/>
            <person name="Guiguen Y."/>
            <person name="Bobe J."/>
        </authorList>
    </citation>
    <scope>NUCLEOTIDE SEQUENCE</scope>
</reference>
<dbReference type="ZFIN" id="ZDB-GENE-081022-191">
    <property type="gene designation" value="il15ra"/>
</dbReference>
<dbReference type="GO" id="GO:0042010">
    <property type="term" value="F:interleukin-15 receptor activity"/>
    <property type="evidence" value="ECO:0000318"/>
    <property type="project" value="GO_Central"/>
</dbReference>
<dbReference type="OrthoDB" id="9944172at2759"/>
<dbReference type="EMBL" id="BX511192">
    <property type="status" value="NOT_ANNOTATED_CDS"/>
    <property type="molecule type" value="Genomic_DNA"/>
</dbReference>
<dbReference type="PROSITE" id="PS50923">
    <property type="entry name" value="SUSHI"/>
    <property type="match status" value="1"/>
</dbReference>
<keyword evidence="4" id="KW-0472">Membrane</keyword>
<keyword evidence="4" id="KW-0812">Transmembrane</keyword>
<evidence type="ECO:0000256" key="2">
    <source>
        <dbReference type="PROSITE-ProRule" id="PRU00302"/>
    </source>
</evidence>
<dbReference type="GO" id="GO:0035723">
    <property type="term" value="P:interleukin-15-mediated signaling pathway"/>
    <property type="evidence" value="ECO:0000318"/>
    <property type="project" value="GO_Central"/>
</dbReference>
<dbReference type="PANTHER" id="PTHR15060:SF0">
    <property type="entry name" value="INTERLEUKIN-15 RECEPTOR SUBUNIT ALPHA"/>
    <property type="match status" value="1"/>
</dbReference>
<evidence type="ECO:0000313" key="7">
    <source>
        <dbReference type="EMBL" id="ABM46989.1"/>
    </source>
</evidence>
<evidence type="ECO:0000313" key="9">
    <source>
        <dbReference type="Proteomes" id="UP000000437"/>
    </source>
</evidence>
<keyword evidence="1" id="KW-1015">Disulfide bond</keyword>
<evidence type="ECO:0000259" key="6">
    <source>
        <dbReference type="PROSITE" id="PS50923"/>
    </source>
</evidence>
<dbReference type="SUPFAM" id="SSF57535">
    <property type="entry name" value="Complement control module/SCR domain"/>
    <property type="match status" value="1"/>
</dbReference>
<dbReference type="RefSeq" id="NP_001077053.1">
    <property type="nucleotide sequence ID" value="NM_001083584.2"/>
</dbReference>
<reference evidence="10" key="5">
    <citation type="journal article" date="2019" name="Fish Shellfish Immunol.">
        <title>Expression and localization of grass carp pkc-theta; (protein kinase C theta) gene after its activation.</title>
        <authorList>
            <person name="Mehjabin R."/>
            <person name="Chen L."/>
            <person name="Huang R."/>
            <person name="Zhu D."/>
            <person name="Yang C."/>
            <person name="Li Y."/>
            <person name="Liao L."/>
            <person name="He L."/>
            <person name="Zhu Z."/>
            <person name="Wang Y."/>
        </authorList>
    </citation>
    <scope>NUCLEOTIDE SEQUENCE</scope>
</reference>
<proteinExistence type="evidence at transcript level"/>
<accession>A3R4U5</accession>
<feature type="compositionally biased region" description="Basic and acidic residues" evidence="3">
    <location>
        <begin position="90"/>
        <end position="100"/>
    </location>
</feature>
<feature type="chain" id="PRO_5035034658" evidence="5 10">
    <location>
        <begin position="16"/>
        <end position="308"/>
    </location>
</feature>
<dbReference type="InterPro" id="IPR000436">
    <property type="entry name" value="Sushi_SCR_CCP_dom"/>
</dbReference>
<feature type="compositionally biased region" description="Polar residues" evidence="3">
    <location>
        <begin position="101"/>
        <end position="110"/>
    </location>
</feature>
<dbReference type="GeneID" id="100192216"/>
<evidence type="ECO:0000256" key="5">
    <source>
        <dbReference type="SAM" id="SignalP"/>
    </source>
</evidence>
<dbReference type="FunFam" id="2.20.28.230:FF:000005">
    <property type="entry name" value="Interleukin 15 receptor alpha isoform 2"/>
    <property type="match status" value="1"/>
</dbReference>